<evidence type="ECO:0000256" key="5">
    <source>
        <dbReference type="ARBA" id="ARBA00023152"/>
    </source>
</evidence>
<dbReference type="UniPathway" id="UPA00138"/>
<comment type="function">
    <text evidence="7">Involved in the gluconeogenesis. Catalyzes stereospecifically the conversion of dihydroxyacetone phosphate (DHAP) to D-glyceraldehyde-3-phosphate (G3P).</text>
</comment>
<evidence type="ECO:0000256" key="1">
    <source>
        <dbReference type="ARBA" id="ARBA00004680"/>
    </source>
</evidence>
<protein>
    <recommendedName>
        <fullName evidence="7 8">Triosephosphate isomerase</fullName>
        <shortName evidence="7">TIM</shortName>
        <shortName evidence="7">TPI</shortName>
        <ecNumber evidence="7 8">5.3.1.1</ecNumber>
    </recommendedName>
    <alternativeName>
        <fullName evidence="7">Triose-phosphate isomerase</fullName>
    </alternativeName>
</protein>
<keyword evidence="5 7" id="KW-0324">Glycolysis</keyword>
<comment type="subunit">
    <text evidence="7 8">Homodimer.</text>
</comment>
<keyword evidence="3 7" id="KW-0312">Gluconeogenesis</keyword>
<dbReference type="GO" id="GO:0004807">
    <property type="term" value="F:triose-phosphate isomerase activity"/>
    <property type="evidence" value="ECO:0007669"/>
    <property type="project" value="UniProtKB-UniRule"/>
</dbReference>
<feature type="binding site" evidence="7">
    <location>
        <begin position="8"/>
        <end position="10"/>
    </location>
    <ligand>
        <name>substrate</name>
    </ligand>
</feature>
<keyword evidence="4 7" id="KW-0963">Cytoplasm</keyword>
<dbReference type="CDD" id="cd00311">
    <property type="entry name" value="TIM"/>
    <property type="match status" value="1"/>
</dbReference>
<name>A0A1G2EMQ5_9BACT</name>
<feature type="binding site" evidence="7">
    <location>
        <begin position="238"/>
        <end position="239"/>
    </location>
    <ligand>
        <name>substrate</name>
    </ligand>
</feature>
<comment type="catalytic activity">
    <reaction evidence="7 8">
        <text>D-glyceraldehyde 3-phosphate = dihydroxyacetone phosphate</text>
        <dbReference type="Rhea" id="RHEA:18585"/>
        <dbReference type="ChEBI" id="CHEBI:57642"/>
        <dbReference type="ChEBI" id="CHEBI:59776"/>
        <dbReference type="EC" id="5.3.1.1"/>
    </reaction>
</comment>
<dbReference type="EC" id="5.3.1.1" evidence="7 8"/>
<dbReference type="Pfam" id="PF00121">
    <property type="entry name" value="TIM"/>
    <property type="match status" value="1"/>
</dbReference>
<evidence type="ECO:0000256" key="4">
    <source>
        <dbReference type="ARBA" id="ARBA00022490"/>
    </source>
</evidence>
<dbReference type="InterPro" id="IPR022896">
    <property type="entry name" value="TrioseP_Isoase_bac/euk"/>
</dbReference>
<accession>A0A1G2EMQ5</accession>
<dbReference type="Proteomes" id="UP000179122">
    <property type="component" value="Unassembled WGS sequence"/>
</dbReference>
<feature type="active site" description="Electrophile" evidence="7">
    <location>
        <position position="97"/>
    </location>
</feature>
<dbReference type="PANTHER" id="PTHR21139:SF42">
    <property type="entry name" value="TRIOSEPHOSPHATE ISOMERASE"/>
    <property type="match status" value="1"/>
</dbReference>
<evidence type="ECO:0000313" key="10">
    <source>
        <dbReference type="Proteomes" id="UP000179122"/>
    </source>
</evidence>
<dbReference type="AlphaFoldDB" id="A0A1G2EMQ5"/>
<feature type="binding site" evidence="7">
    <location>
        <position position="217"/>
    </location>
    <ligand>
        <name>substrate</name>
    </ligand>
</feature>
<dbReference type="InterPro" id="IPR000652">
    <property type="entry name" value="Triosephosphate_isomerase"/>
</dbReference>
<dbReference type="InterPro" id="IPR013785">
    <property type="entry name" value="Aldolase_TIM"/>
</dbReference>
<dbReference type="GO" id="GO:0006094">
    <property type="term" value="P:gluconeogenesis"/>
    <property type="evidence" value="ECO:0007669"/>
    <property type="project" value="UniProtKB-UniRule"/>
</dbReference>
<dbReference type="PROSITE" id="PS00171">
    <property type="entry name" value="TIM_1"/>
    <property type="match status" value="1"/>
</dbReference>
<comment type="pathway">
    <text evidence="1 7 8">Carbohydrate degradation; glycolysis; D-glyceraldehyde 3-phosphate from glycerone phosphate: step 1/1.</text>
</comment>
<evidence type="ECO:0000256" key="6">
    <source>
        <dbReference type="ARBA" id="ARBA00023235"/>
    </source>
</evidence>
<sequence>MKNLIVANWKCNPTTLKEAKQLFDSIKKSAKNIKKSEVVLCPPFVFLKELSFFKKGSLVFFKLGAQNCFWEKFGAYTGEISLPMLRDLGCEYVIVGHSERRKYFGETNEIVNKKLKAIIDAKLTAILCVGETQEQRNNGETEKVLKEQIIKAIKNISCSKFHVSNVCIAYEPVWAIGTNNPCDHEEAQKMGLLIRKIISEIYSRPVSQKFRLIYGGSVKGDNAAGYIKEAGLNGLLVGGASLDPKEFLGTIKSIE</sequence>
<comment type="similarity">
    <text evidence="2 7 8">Belongs to the triosephosphate isomerase family.</text>
</comment>
<feature type="active site" description="Proton acceptor" evidence="7">
    <location>
        <position position="171"/>
    </location>
</feature>
<comment type="subcellular location">
    <subcellularLocation>
        <location evidence="7 8">Cytoplasm</location>
    </subcellularLocation>
</comment>
<evidence type="ECO:0000256" key="8">
    <source>
        <dbReference type="RuleBase" id="RU363013"/>
    </source>
</evidence>
<dbReference type="HAMAP" id="MF_00147_B">
    <property type="entry name" value="TIM_B"/>
    <property type="match status" value="1"/>
</dbReference>
<dbReference type="UniPathway" id="UPA00109">
    <property type="reaction ID" value="UER00189"/>
</dbReference>
<evidence type="ECO:0000256" key="2">
    <source>
        <dbReference type="ARBA" id="ARBA00007422"/>
    </source>
</evidence>
<gene>
    <name evidence="7" type="primary">tpiA</name>
    <name evidence="9" type="ORF">A3F95_00835</name>
</gene>
<dbReference type="GO" id="GO:0006096">
    <property type="term" value="P:glycolytic process"/>
    <property type="evidence" value="ECO:0007669"/>
    <property type="project" value="UniProtKB-UniRule"/>
</dbReference>
<dbReference type="EMBL" id="MHML01000013">
    <property type="protein sequence ID" value="OGZ27027.1"/>
    <property type="molecule type" value="Genomic_DNA"/>
</dbReference>
<organism evidence="9 10">
    <name type="scientific">Candidatus Nealsonbacteria bacterium RIFCSPLOWO2_12_FULL_39_31</name>
    <dbReference type="NCBI Taxonomy" id="1801676"/>
    <lineage>
        <taxon>Bacteria</taxon>
        <taxon>Candidatus Nealsoniibacteriota</taxon>
    </lineage>
</organism>
<evidence type="ECO:0000313" key="9">
    <source>
        <dbReference type="EMBL" id="OGZ27027.1"/>
    </source>
</evidence>
<keyword evidence="6 7" id="KW-0413">Isomerase</keyword>
<dbReference type="FunFam" id="3.20.20.70:FF:000016">
    <property type="entry name" value="Triosephosphate isomerase"/>
    <property type="match status" value="1"/>
</dbReference>
<evidence type="ECO:0000256" key="3">
    <source>
        <dbReference type="ARBA" id="ARBA00022432"/>
    </source>
</evidence>
<reference evidence="9 10" key="1">
    <citation type="journal article" date="2016" name="Nat. Commun.">
        <title>Thousands of microbial genomes shed light on interconnected biogeochemical processes in an aquifer system.</title>
        <authorList>
            <person name="Anantharaman K."/>
            <person name="Brown C.T."/>
            <person name="Hug L.A."/>
            <person name="Sharon I."/>
            <person name="Castelle C.J."/>
            <person name="Probst A.J."/>
            <person name="Thomas B.C."/>
            <person name="Singh A."/>
            <person name="Wilkins M.J."/>
            <person name="Karaoz U."/>
            <person name="Brodie E.L."/>
            <person name="Williams K.H."/>
            <person name="Hubbard S.S."/>
            <person name="Banfield J.F."/>
        </authorList>
    </citation>
    <scope>NUCLEOTIDE SEQUENCE [LARGE SCALE GENOMIC DNA]</scope>
</reference>
<proteinExistence type="inferred from homology"/>
<dbReference type="GO" id="GO:0005829">
    <property type="term" value="C:cytosol"/>
    <property type="evidence" value="ECO:0007669"/>
    <property type="project" value="TreeGrafter"/>
</dbReference>
<dbReference type="InterPro" id="IPR035990">
    <property type="entry name" value="TIM_sf"/>
</dbReference>
<dbReference type="SUPFAM" id="SSF51351">
    <property type="entry name" value="Triosephosphate isomerase (TIM)"/>
    <property type="match status" value="1"/>
</dbReference>
<comment type="caution">
    <text evidence="9">The sequence shown here is derived from an EMBL/GenBank/DDBJ whole genome shotgun (WGS) entry which is preliminary data.</text>
</comment>
<dbReference type="InterPro" id="IPR020861">
    <property type="entry name" value="Triosephosphate_isomerase_AS"/>
</dbReference>
<evidence type="ECO:0000256" key="7">
    <source>
        <dbReference type="HAMAP-Rule" id="MF_00147"/>
    </source>
</evidence>
<dbReference type="PANTHER" id="PTHR21139">
    <property type="entry name" value="TRIOSEPHOSPHATE ISOMERASE"/>
    <property type="match status" value="1"/>
</dbReference>
<dbReference type="Gene3D" id="3.20.20.70">
    <property type="entry name" value="Aldolase class I"/>
    <property type="match status" value="1"/>
</dbReference>
<dbReference type="PROSITE" id="PS51440">
    <property type="entry name" value="TIM_2"/>
    <property type="match status" value="1"/>
</dbReference>
<comment type="pathway">
    <text evidence="7 8">Carbohydrate biosynthesis; gluconeogenesis.</text>
</comment>
<feature type="binding site" evidence="7">
    <location>
        <position position="177"/>
    </location>
    <ligand>
        <name>substrate</name>
    </ligand>
</feature>
<dbReference type="GO" id="GO:0046166">
    <property type="term" value="P:glyceraldehyde-3-phosphate biosynthetic process"/>
    <property type="evidence" value="ECO:0007669"/>
    <property type="project" value="TreeGrafter"/>
</dbReference>
<dbReference type="GO" id="GO:0019563">
    <property type="term" value="P:glycerol catabolic process"/>
    <property type="evidence" value="ECO:0007669"/>
    <property type="project" value="TreeGrafter"/>
</dbReference>
<dbReference type="NCBIfam" id="TIGR00419">
    <property type="entry name" value="tim"/>
    <property type="match status" value="1"/>
</dbReference>